<proteinExistence type="predicted"/>
<evidence type="ECO:0000313" key="3">
    <source>
        <dbReference type="Proteomes" id="UP001634393"/>
    </source>
</evidence>
<name>A0ABD3TND9_9LAMI</name>
<dbReference type="EMBL" id="JBJXBP010000003">
    <property type="protein sequence ID" value="KAL3837877.1"/>
    <property type="molecule type" value="Genomic_DNA"/>
</dbReference>
<feature type="region of interest" description="Disordered" evidence="1">
    <location>
        <begin position="180"/>
        <end position="217"/>
    </location>
</feature>
<dbReference type="PANTHER" id="PTHR46410">
    <property type="entry name" value="AT-RICH INTERACTIVE DOMAIN-CONTAINING PROTEIN 2"/>
    <property type="match status" value="1"/>
</dbReference>
<dbReference type="Proteomes" id="UP001634393">
    <property type="component" value="Unassembled WGS sequence"/>
</dbReference>
<organism evidence="2 3">
    <name type="scientific">Penstemon smallii</name>
    <dbReference type="NCBI Taxonomy" id="265156"/>
    <lineage>
        <taxon>Eukaryota</taxon>
        <taxon>Viridiplantae</taxon>
        <taxon>Streptophyta</taxon>
        <taxon>Embryophyta</taxon>
        <taxon>Tracheophyta</taxon>
        <taxon>Spermatophyta</taxon>
        <taxon>Magnoliopsida</taxon>
        <taxon>eudicotyledons</taxon>
        <taxon>Gunneridae</taxon>
        <taxon>Pentapetalae</taxon>
        <taxon>asterids</taxon>
        <taxon>lamiids</taxon>
        <taxon>Lamiales</taxon>
        <taxon>Plantaginaceae</taxon>
        <taxon>Cheloneae</taxon>
        <taxon>Penstemon</taxon>
    </lineage>
</organism>
<accession>A0ABD3TND9</accession>
<comment type="caution">
    <text evidence="2">The sequence shown here is derived from an EMBL/GenBank/DDBJ whole genome shotgun (WGS) entry which is preliminary data.</text>
</comment>
<feature type="compositionally biased region" description="Basic and acidic residues" evidence="1">
    <location>
        <begin position="191"/>
        <end position="205"/>
    </location>
</feature>
<sequence length="217" mass="24402">MKNKKSFSVPKTKPGNTLFRPAIPVGPAHEADLPVLTTRVAYNSDDTTRWLGTKVWPVENTHMPDVPIGRGRDTNVQCTCQHPGSSKCIMRHVKEKKVRLKSELGPAYSDMGFDKMGDEASKNLSTMQKIKLDAIMTKEKQGFLKSALKSLPKLTRETIIGYYFNVTVPNRIGWKTRDGLSAEEIDSDGEKEEKKITTEKSEHMVKPAVKRYLNGPR</sequence>
<feature type="region of interest" description="Disordered" evidence="1">
    <location>
        <begin position="1"/>
        <end position="22"/>
    </location>
</feature>
<dbReference type="AlphaFoldDB" id="A0ABD3TND9"/>
<evidence type="ECO:0000313" key="2">
    <source>
        <dbReference type="EMBL" id="KAL3837877.1"/>
    </source>
</evidence>
<gene>
    <name evidence="2" type="ORF">ACJIZ3_022468</name>
</gene>
<reference evidence="2 3" key="1">
    <citation type="submission" date="2024-12" db="EMBL/GenBank/DDBJ databases">
        <title>The unique morphological basis and parallel evolutionary history of personate flowers in Penstemon.</title>
        <authorList>
            <person name="Depatie T.H."/>
            <person name="Wessinger C.A."/>
        </authorList>
    </citation>
    <scope>NUCLEOTIDE SEQUENCE [LARGE SCALE GENOMIC DNA]</scope>
    <source>
        <strain evidence="2">WTNN_2</strain>
        <tissue evidence="2">Leaf</tissue>
    </source>
</reference>
<dbReference type="PANTHER" id="PTHR46410:SF11">
    <property type="entry name" value="AT-RICH INTERACTIVE DOMAIN-CONTAINING PROTEIN 2-LIKE"/>
    <property type="match status" value="1"/>
</dbReference>
<feature type="compositionally biased region" description="Acidic residues" evidence="1">
    <location>
        <begin position="181"/>
        <end position="190"/>
    </location>
</feature>
<evidence type="ECO:0000256" key="1">
    <source>
        <dbReference type="SAM" id="MobiDB-lite"/>
    </source>
</evidence>
<keyword evidence="3" id="KW-1185">Reference proteome</keyword>
<protein>
    <submittedName>
        <fullName evidence="2">Uncharacterized protein</fullName>
    </submittedName>
</protein>